<dbReference type="PANTHER" id="PTHR42756:SF1">
    <property type="entry name" value="TRANSCRIPTIONAL REPRESSOR OF EMRAB OPERON"/>
    <property type="match status" value="1"/>
</dbReference>
<dbReference type="Pfam" id="PF22381">
    <property type="entry name" value="Staph_reg_Sar_Rot"/>
    <property type="match status" value="1"/>
</dbReference>
<comment type="subcellular location">
    <subcellularLocation>
        <location evidence="1">Cytoplasm</location>
    </subcellularLocation>
</comment>
<evidence type="ECO:0000313" key="9">
    <source>
        <dbReference type="EMBL" id="MST58151.1"/>
    </source>
</evidence>
<keyword evidence="10" id="KW-1185">Reference proteome</keyword>
<dbReference type="InterPro" id="IPR000835">
    <property type="entry name" value="HTH_MarR-typ"/>
</dbReference>
<protein>
    <recommendedName>
        <fullName evidence="6">HTH-type transcriptional regulator SarZ</fullName>
    </recommendedName>
    <alternativeName>
        <fullName evidence="7">Staphylococcal accessory regulator Z</fullName>
    </alternativeName>
</protein>
<organism evidence="9 10">
    <name type="scientific">Waltera intestinalis</name>
    <dbReference type="NCBI Taxonomy" id="2606635"/>
    <lineage>
        <taxon>Bacteria</taxon>
        <taxon>Bacillati</taxon>
        <taxon>Bacillota</taxon>
        <taxon>Clostridia</taxon>
        <taxon>Lachnospirales</taxon>
        <taxon>Lachnospiraceae</taxon>
        <taxon>Waltera</taxon>
    </lineage>
</organism>
<evidence type="ECO:0000256" key="7">
    <source>
        <dbReference type="ARBA" id="ARBA00047207"/>
    </source>
</evidence>
<dbReference type="InterPro" id="IPR036388">
    <property type="entry name" value="WH-like_DNA-bd_sf"/>
</dbReference>
<dbReference type="GO" id="GO:0003677">
    <property type="term" value="F:DNA binding"/>
    <property type="evidence" value="ECO:0007669"/>
    <property type="project" value="UniProtKB-KW"/>
</dbReference>
<feature type="domain" description="HTH marR-type" evidence="8">
    <location>
        <begin position="6"/>
        <end position="141"/>
    </location>
</feature>
<evidence type="ECO:0000256" key="1">
    <source>
        <dbReference type="ARBA" id="ARBA00004496"/>
    </source>
</evidence>
<gene>
    <name evidence="9" type="ORF">FYJ59_07855</name>
</gene>
<dbReference type="PANTHER" id="PTHR42756">
    <property type="entry name" value="TRANSCRIPTIONAL REGULATOR, MARR"/>
    <property type="match status" value="1"/>
</dbReference>
<evidence type="ECO:0000256" key="6">
    <source>
        <dbReference type="ARBA" id="ARBA00047188"/>
    </source>
</evidence>
<proteinExistence type="inferred from homology"/>
<name>A0A6L5YIN6_9FIRM</name>
<dbReference type="InterPro" id="IPR036390">
    <property type="entry name" value="WH_DNA-bd_sf"/>
</dbReference>
<keyword evidence="2" id="KW-0805">Transcription regulation</keyword>
<dbReference type="PRINTS" id="PR00598">
    <property type="entry name" value="HTHMARR"/>
</dbReference>
<evidence type="ECO:0000313" key="10">
    <source>
        <dbReference type="Proteomes" id="UP000476055"/>
    </source>
</evidence>
<evidence type="ECO:0000256" key="3">
    <source>
        <dbReference type="ARBA" id="ARBA00023125"/>
    </source>
</evidence>
<keyword evidence="4" id="KW-0804">Transcription</keyword>
<dbReference type="AlphaFoldDB" id="A0A6L5YIN6"/>
<reference evidence="9 10" key="1">
    <citation type="submission" date="2019-08" db="EMBL/GenBank/DDBJ databases">
        <title>In-depth cultivation of the pig gut microbiome towards novel bacterial diversity and tailored functional studies.</title>
        <authorList>
            <person name="Wylensek D."/>
            <person name="Hitch T.C.A."/>
            <person name="Clavel T."/>
        </authorList>
    </citation>
    <scope>NUCLEOTIDE SEQUENCE [LARGE SCALE GENOMIC DNA]</scope>
    <source>
        <strain evidence="9 10">WCA3-601-WT-6H</strain>
    </source>
</reference>
<dbReference type="SUPFAM" id="SSF46785">
    <property type="entry name" value="Winged helix' DNA-binding domain"/>
    <property type="match status" value="1"/>
</dbReference>
<evidence type="ECO:0000256" key="5">
    <source>
        <dbReference type="ARBA" id="ARBA00046337"/>
    </source>
</evidence>
<dbReference type="RefSeq" id="WP_154496295.1">
    <property type="nucleotide sequence ID" value="NZ_VUMU01000007.1"/>
</dbReference>
<dbReference type="EMBL" id="VUMU01000007">
    <property type="protein sequence ID" value="MST58151.1"/>
    <property type="molecule type" value="Genomic_DNA"/>
</dbReference>
<sequence length="149" mass="17212">MEKSNNRVLNELLVNLFHNVMDAEAKAVITEEFKDITNNDMHILEAIGIEEPKSMSRIAGELHVTVGTLTTNMNSLEKKGYLERNRSTQDKRVVLVTLTEKGRKAFFHHRGFHRKMIHTIIRDLDEEEMQTLIKCLGKLDTFFRDGNAE</sequence>
<evidence type="ECO:0000256" key="4">
    <source>
        <dbReference type="ARBA" id="ARBA00023163"/>
    </source>
</evidence>
<keyword evidence="3" id="KW-0238">DNA-binding</keyword>
<accession>A0A6L5YIN6</accession>
<dbReference type="InterPro" id="IPR055166">
    <property type="entry name" value="Transc_reg_Sar_Rot_HTH"/>
</dbReference>
<evidence type="ECO:0000256" key="2">
    <source>
        <dbReference type="ARBA" id="ARBA00023015"/>
    </source>
</evidence>
<dbReference type="Proteomes" id="UP000476055">
    <property type="component" value="Unassembled WGS sequence"/>
</dbReference>
<dbReference type="GO" id="GO:0003700">
    <property type="term" value="F:DNA-binding transcription factor activity"/>
    <property type="evidence" value="ECO:0007669"/>
    <property type="project" value="InterPro"/>
</dbReference>
<evidence type="ECO:0000259" key="8">
    <source>
        <dbReference type="PROSITE" id="PS50995"/>
    </source>
</evidence>
<comment type="similarity">
    <text evidence="5">Belongs to the SarZ family.</text>
</comment>
<dbReference type="SMART" id="SM00347">
    <property type="entry name" value="HTH_MARR"/>
    <property type="match status" value="1"/>
</dbReference>
<comment type="caution">
    <text evidence="9">The sequence shown here is derived from an EMBL/GenBank/DDBJ whole genome shotgun (WGS) entry which is preliminary data.</text>
</comment>
<dbReference type="PROSITE" id="PS50995">
    <property type="entry name" value="HTH_MARR_2"/>
    <property type="match status" value="1"/>
</dbReference>
<dbReference type="Gene3D" id="1.10.10.10">
    <property type="entry name" value="Winged helix-like DNA-binding domain superfamily/Winged helix DNA-binding domain"/>
    <property type="match status" value="1"/>
</dbReference>
<dbReference type="GO" id="GO:0005737">
    <property type="term" value="C:cytoplasm"/>
    <property type="evidence" value="ECO:0007669"/>
    <property type="project" value="UniProtKB-SubCell"/>
</dbReference>